<protein>
    <submittedName>
        <fullName evidence="2">Uncharacterized protein</fullName>
    </submittedName>
</protein>
<name>A0A0D9YD83_9ORYZ</name>
<reference evidence="2" key="3">
    <citation type="submission" date="2018-05" db="EMBL/GenBank/DDBJ databases">
        <title>OgluRS3 (Oryza glumaepatula Reference Sequence Version 3).</title>
        <authorList>
            <person name="Zhang J."/>
            <person name="Kudrna D."/>
            <person name="Lee S."/>
            <person name="Talag J."/>
            <person name="Welchert J."/>
            <person name="Wing R.A."/>
        </authorList>
    </citation>
    <scope>NUCLEOTIDE SEQUENCE [LARGE SCALE GENOMIC DNA]</scope>
</reference>
<feature type="region of interest" description="Disordered" evidence="1">
    <location>
        <begin position="93"/>
        <end position="112"/>
    </location>
</feature>
<organism evidence="2">
    <name type="scientific">Oryza glumipatula</name>
    <dbReference type="NCBI Taxonomy" id="40148"/>
    <lineage>
        <taxon>Eukaryota</taxon>
        <taxon>Viridiplantae</taxon>
        <taxon>Streptophyta</taxon>
        <taxon>Embryophyta</taxon>
        <taxon>Tracheophyta</taxon>
        <taxon>Spermatophyta</taxon>
        <taxon>Magnoliopsida</taxon>
        <taxon>Liliopsida</taxon>
        <taxon>Poales</taxon>
        <taxon>Poaceae</taxon>
        <taxon>BOP clade</taxon>
        <taxon>Oryzoideae</taxon>
        <taxon>Oryzeae</taxon>
        <taxon>Oryzinae</taxon>
        <taxon>Oryza</taxon>
    </lineage>
</organism>
<feature type="region of interest" description="Disordered" evidence="1">
    <location>
        <begin position="35"/>
        <end position="86"/>
    </location>
</feature>
<reference evidence="2" key="2">
    <citation type="submission" date="2015-04" db="UniProtKB">
        <authorList>
            <consortium name="EnsemblPlants"/>
        </authorList>
    </citation>
    <scope>IDENTIFICATION</scope>
</reference>
<feature type="compositionally biased region" description="Low complexity" evidence="1">
    <location>
        <begin position="72"/>
        <end position="82"/>
    </location>
</feature>
<evidence type="ECO:0000313" key="3">
    <source>
        <dbReference type="Proteomes" id="UP000026961"/>
    </source>
</evidence>
<evidence type="ECO:0000313" key="2">
    <source>
        <dbReference type="EnsemblPlants" id="OGLUM01G30610.1"/>
    </source>
</evidence>
<feature type="compositionally biased region" description="Basic and acidic residues" evidence="1">
    <location>
        <begin position="103"/>
        <end position="112"/>
    </location>
</feature>
<feature type="compositionally biased region" description="Gly residues" evidence="1">
    <location>
        <begin position="38"/>
        <end position="47"/>
    </location>
</feature>
<accession>A0A0D9YD83</accession>
<keyword evidence="3" id="KW-1185">Reference proteome</keyword>
<proteinExistence type="predicted"/>
<evidence type="ECO:0000256" key="1">
    <source>
        <dbReference type="SAM" id="MobiDB-lite"/>
    </source>
</evidence>
<reference evidence="2" key="1">
    <citation type="submission" date="2013-08" db="EMBL/GenBank/DDBJ databases">
        <title>Oryza genome evolution.</title>
        <authorList>
            <person name="Wing R.A."/>
            <person name="Panaud O."/>
            <person name="Oliveira A.C."/>
        </authorList>
    </citation>
    <scope>NUCLEOTIDE SEQUENCE</scope>
</reference>
<dbReference type="Proteomes" id="UP000026961">
    <property type="component" value="Chromosome 1"/>
</dbReference>
<feature type="region of interest" description="Disordered" evidence="1">
    <location>
        <begin position="131"/>
        <end position="165"/>
    </location>
</feature>
<dbReference type="EnsemblPlants" id="OGLUM01G30610.1">
    <property type="protein sequence ID" value="OGLUM01G30610.1"/>
    <property type="gene ID" value="OGLUM01G30610"/>
</dbReference>
<sequence>MESSGSGSHQRFSRLGKGCGSGEVAWWARRADAAWPGLRGGGGGGGEKASEAGGEGKLLRPTCSPEVGGGCRRVVAGGSPPRWRSRRTGEWRRWGRGRPGRGPSERRIRSTHDSVVAKEAGLVELSETLKTQEKPDNSQANCRLPKGLSHSHSSIARSRRMGRREDVVEVEANQNCAAGCSAAYVHGAPANDLATATERRAV</sequence>
<dbReference type="HOGENOM" id="CLU_1356533_0_0_1"/>
<dbReference type="AlphaFoldDB" id="A0A0D9YD83"/>
<dbReference type="Gramene" id="OGLUM01G30610.1">
    <property type="protein sequence ID" value="OGLUM01G30610.1"/>
    <property type="gene ID" value="OGLUM01G30610"/>
</dbReference>